<dbReference type="InParanoid" id="A0A286UWC9"/>
<keyword evidence="3" id="KW-1185">Reference proteome</keyword>
<dbReference type="EMBL" id="NBII01000001">
    <property type="protein sequence ID" value="PAV23897.1"/>
    <property type="molecule type" value="Genomic_DNA"/>
</dbReference>
<feature type="compositionally biased region" description="Polar residues" evidence="1">
    <location>
        <begin position="1"/>
        <end position="11"/>
    </location>
</feature>
<reference evidence="2 3" key="1">
    <citation type="journal article" date="2017" name="Mol. Ecol.">
        <title>Comparative and population genomic landscape of Phellinus noxius: A hypervariable fungus causing root rot in trees.</title>
        <authorList>
            <person name="Chung C.L."/>
            <person name="Lee T.J."/>
            <person name="Akiba M."/>
            <person name="Lee H.H."/>
            <person name="Kuo T.H."/>
            <person name="Liu D."/>
            <person name="Ke H.M."/>
            <person name="Yokoi T."/>
            <person name="Roa M.B."/>
            <person name="Lu M.J."/>
            <person name="Chang Y.Y."/>
            <person name="Ann P.J."/>
            <person name="Tsai J.N."/>
            <person name="Chen C.Y."/>
            <person name="Tzean S.S."/>
            <person name="Ota Y."/>
            <person name="Hattori T."/>
            <person name="Sahashi N."/>
            <person name="Liou R.F."/>
            <person name="Kikuchi T."/>
            <person name="Tsai I.J."/>
        </authorList>
    </citation>
    <scope>NUCLEOTIDE SEQUENCE [LARGE SCALE GENOMIC DNA]</scope>
    <source>
        <strain evidence="2 3">FFPRI411160</strain>
    </source>
</reference>
<gene>
    <name evidence="2" type="ORF">PNOK_0096500</name>
</gene>
<evidence type="ECO:0000256" key="1">
    <source>
        <dbReference type="SAM" id="MobiDB-lite"/>
    </source>
</evidence>
<sequence length="221" mass="25050">MSIHPSKSSVLTIPVREQGGLSASEDSDVTDASTWMEELRLEEEPRVEQKSGKSLRGFFQRPVIGRARLVSWASRASPAEGKIQNCSPTEVISSYSKGQDPNNPFQKSGKKRKIDQYDQYRQDAHITGASSSDERPPKMVKGDVQLPRNGNALPVFRNWPSSKNVNFENFRPAKLCNKAYKPKTALEQINRTFLDEQAFMTKKHTEQQTFEVDYAERPSTR</sequence>
<dbReference type="AlphaFoldDB" id="A0A286UWC9"/>
<proteinExistence type="predicted"/>
<organism evidence="2 3">
    <name type="scientific">Pyrrhoderma noxium</name>
    <dbReference type="NCBI Taxonomy" id="2282107"/>
    <lineage>
        <taxon>Eukaryota</taxon>
        <taxon>Fungi</taxon>
        <taxon>Dikarya</taxon>
        <taxon>Basidiomycota</taxon>
        <taxon>Agaricomycotina</taxon>
        <taxon>Agaricomycetes</taxon>
        <taxon>Hymenochaetales</taxon>
        <taxon>Hymenochaetaceae</taxon>
        <taxon>Pyrrhoderma</taxon>
    </lineage>
</organism>
<comment type="caution">
    <text evidence="2">The sequence shown here is derived from an EMBL/GenBank/DDBJ whole genome shotgun (WGS) entry which is preliminary data.</text>
</comment>
<feature type="compositionally biased region" description="Basic and acidic residues" evidence="1">
    <location>
        <begin position="114"/>
        <end position="124"/>
    </location>
</feature>
<accession>A0A286UWC9</accession>
<feature type="region of interest" description="Disordered" evidence="1">
    <location>
        <begin position="92"/>
        <end position="146"/>
    </location>
</feature>
<name>A0A286UWC9_9AGAM</name>
<evidence type="ECO:0000313" key="2">
    <source>
        <dbReference type="EMBL" id="PAV23897.1"/>
    </source>
</evidence>
<feature type="compositionally biased region" description="Basic and acidic residues" evidence="1">
    <location>
        <begin position="132"/>
        <end position="141"/>
    </location>
</feature>
<dbReference type="Proteomes" id="UP000217199">
    <property type="component" value="Unassembled WGS sequence"/>
</dbReference>
<protein>
    <submittedName>
        <fullName evidence="2">Uncharacterized protein</fullName>
    </submittedName>
</protein>
<feature type="region of interest" description="Disordered" evidence="1">
    <location>
        <begin position="1"/>
        <end position="32"/>
    </location>
</feature>
<feature type="compositionally biased region" description="Polar residues" evidence="1">
    <location>
        <begin position="92"/>
        <end position="106"/>
    </location>
</feature>
<evidence type="ECO:0000313" key="3">
    <source>
        <dbReference type="Proteomes" id="UP000217199"/>
    </source>
</evidence>